<evidence type="ECO:0000259" key="1">
    <source>
        <dbReference type="Pfam" id="PF12680"/>
    </source>
</evidence>
<dbReference type="AlphaFoldDB" id="A0A839QDS1"/>
<accession>A0A839QDS1</accession>
<sequence>MPTQANTTAADTITRYVELLQSGSADDLVALFADDATVEDPVGSDVRSGRKAIREFFATLENLDRRTELTHLRVIGDEAAFVFTITFTVGDTPMSLQPIDTVVFDDTGAIASLRSYFAASDVITG</sequence>
<dbReference type="Proteomes" id="UP000550501">
    <property type="component" value="Unassembled WGS sequence"/>
</dbReference>
<dbReference type="RefSeq" id="WP_183474375.1">
    <property type="nucleotide sequence ID" value="NZ_JACHVU010000022.1"/>
</dbReference>
<name>A0A839QDS1_MYCIR</name>
<reference evidence="2 3" key="1">
    <citation type="submission" date="2020-08" db="EMBL/GenBank/DDBJ databases">
        <title>The Agave Microbiome: Exploring the role of microbial communities in plant adaptations to desert environments.</title>
        <authorList>
            <person name="Partida-Martinez L.P."/>
        </authorList>
    </citation>
    <scope>NUCLEOTIDE SEQUENCE [LARGE SCALE GENOMIC DNA]</scope>
    <source>
        <strain evidence="2 3">AT2.18</strain>
    </source>
</reference>
<feature type="domain" description="SnoaL-like" evidence="1">
    <location>
        <begin position="13"/>
        <end position="111"/>
    </location>
</feature>
<gene>
    <name evidence="2" type="ORF">FHR72_005258</name>
</gene>
<organism evidence="2 3">
    <name type="scientific">Mycolicibacterium iranicum</name>
    <name type="common">Mycobacterium iranicum</name>
    <dbReference type="NCBI Taxonomy" id="912594"/>
    <lineage>
        <taxon>Bacteria</taxon>
        <taxon>Bacillati</taxon>
        <taxon>Actinomycetota</taxon>
        <taxon>Actinomycetes</taxon>
        <taxon>Mycobacteriales</taxon>
        <taxon>Mycobacteriaceae</taxon>
        <taxon>Mycolicibacterium</taxon>
    </lineage>
</organism>
<dbReference type="SUPFAM" id="SSF54427">
    <property type="entry name" value="NTF2-like"/>
    <property type="match status" value="1"/>
</dbReference>
<dbReference type="InterPro" id="IPR032710">
    <property type="entry name" value="NTF2-like_dom_sf"/>
</dbReference>
<dbReference type="EC" id="5.3.3.1" evidence="2"/>
<evidence type="ECO:0000313" key="3">
    <source>
        <dbReference type="Proteomes" id="UP000550501"/>
    </source>
</evidence>
<dbReference type="Pfam" id="PF12680">
    <property type="entry name" value="SnoaL_2"/>
    <property type="match status" value="1"/>
</dbReference>
<dbReference type="GO" id="GO:0004769">
    <property type="term" value="F:steroid Delta-isomerase activity"/>
    <property type="evidence" value="ECO:0007669"/>
    <property type="project" value="UniProtKB-EC"/>
</dbReference>
<evidence type="ECO:0000313" key="2">
    <source>
        <dbReference type="EMBL" id="MBB2993747.1"/>
    </source>
</evidence>
<dbReference type="InterPro" id="IPR037401">
    <property type="entry name" value="SnoaL-like"/>
</dbReference>
<comment type="caution">
    <text evidence="2">The sequence shown here is derived from an EMBL/GenBank/DDBJ whole genome shotgun (WGS) entry which is preliminary data.</text>
</comment>
<keyword evidence="2" id="KW-0413">Isomerase</keyword>
<proteinExistence type="predicted"/>
<dbReference type="Gene3D" id="3.10.450.50">
    <property type="match status" value="1"/>
</dbReference>
<keyword evidence="3" id="KW-1185">Reference proteome</keyword>
<dbReference type="EMBL" id="JACHVU010000022">
    <property type="protein sequence ID" value="MBB2993747.1"/>
    <property type="molecule type" value="Genomic_DNA"/>
</dbReference>
<protein>
    <submittedName>
        <fullName evidence="2">Steroid delta-isomerase</fullName>
        <ecNumber evidence="2">5.3.3.1</ecNumber>
    </submittedName>
</protein>